<feature type="region of interest" description="Disordered" evidence="1">
    <location>
        <begin position="121"/>
        <end position="156"/>
    </location>
</feature>
<keyword evidence="2" id="KW-0732">Signal</keyword>
<dbReference type="RefSeq" id="XP_040675429.1">
    <property type="nucleotide sequence ID" value="XM_040826590.1"/>
</dbReference>
<organism evidence="3 4">
    <name type="scientific">Metarhizium album (strain ARSEF 1941)</name>
    <dbReference type="NCBI Taxonomy" id="1081103"/>
    <lineage>
        <taxon>Eukaryota</taxon>
        <taxon>Fungi</taxon>
        <taxon>Dikarya</taxon>
        <taxon>Ascomycota</taxon>
        <taxon>Pezizomycotina</taxon>
        <taxon>Sordariomycetes</taxon>
        <taxon>Hypocreomycetidae</taxon>
        <taxon>Hypocreales</taxon>
        <taxon>Clavicipitaceae</taxon>
        <taxon>Metarhizium</taxon>
    </lineage>
</organism>
<comment type="caution">
    <text evidence="3">The sequence shown here is derived from an EMBL/GenBank/DDBJ whole genome shotgun (WGS) entry which is preliminary data.</text>
</comment>
<feature type="signal peptide" evidence="2">
    <location>
        <begin position="1"/>
        <end position="18"/>
    </location>
</feature>
<evidence type="ECO:0000256" key="2">
    <source>
        <dbReference type="SAM" id="SignalP"/>
    </source>
</evidence>
<feature type="region of interest" description="Disordered" evidence="1">
    <location>
        <begin position="23"/>
        <end position="43"/>
    </location>
</feature>
<dbReference type="HOGENOM" id="CLU_1687040_0_0_1"/>
<keyword evidence="4" id="KW-1185">Reference proteome</keyword>
<reference evidence="3 4" key="1">
    <citation type="journal article" date="2014" name="Proc. Natl. Acad. Sci. U.S.A.">
        <title>Trajectory and genomic determinants of fungal-pathogen speciation and host adaptation.</title>
        <authorList>
            <person name="Hu X."/>
            <person name="Xiao G."/>
            <person name="Zheng P."/>
            <person name="Shang Y."/>
            <person name="Su Y."/>
            <person name="Zhang X."/>
            <person name="Liu X."/>
            <person name="Zhan S."/>
            <person name="St Leger R.J."/>
            <person name="Wang C."/>
        </authorList>
    </citation>
    <scope>NUCLEOTIDE SEQUENCE [LARGE SCALE GENOMIC DNA]</scope>
    <source>
        <strain evidence="3 4">ARSEF 1941</strain>
    </source>
</reference>
<dbReference type="Proteomes" id="UP000030816">
    <property type="component" value="Unassembled WGS sequence"/>
</dbReference>
<evidence type="ECO:0000313" key="4">
    <source>
        <dbReference type="Proteomes" id="UP000030816"/>
    </source>
</evidence>
<evidence type="ECO:0000256" key="1">
    <source>
        <dbReference type="SAM" id="MobiDB-lite"/>
    </source>
</evidence>
<name>A0A0B2WKB9_METAS</name>
<dbReference type="GeneID" id="63742247"/>
<accession>A0A0B2WKB9</accession>
<proteinExistence type="predicted"/>
<dbReference type="AlphaFoldDB" id="A0A0B2WKB9"/>
<protein>
    <submittedName>
        <fullName evidence="3">Uncharacterized protein</fullName>
    </submittedName>
</protein>
<feature type="compositionally biased region" description="Basic and acidic residues" evidence="1">
    <location>
        <begin position="140"/>
        <end position="156"/>
    </location>
</feature>
<sequence>MRFTAVLAASSALSLGNAAPVGETTEAVPSIPPQGVPDRGHLAPGTFDVPVQSPLVATAPSLAGSADAPAAAGQQVQAPGALLRRSPLLRPSVKAQFCKSYCRIIPCRAWCPSLALNDAATSPGPRKKPLKVAAFPDPVDEYHRERSKALHREHGH</sequence>
<gene>
    <name evidence="3" type="ORF">MAM_07792</name>
</gene>
<dbReference type="EMBL" id="AZHE01000036">
    <property type="protein sequence ID" value="KHN94363.1"/>
    <property type="molecule type" value="Genomic_DNA"/>
</dbReference>
<evidence type="ECO:0000313" key="3">
    <source>
        <dbReference type="EMBL" id="KHN94363.1"/>
    </source>
</evidence>
<feature type="chain" id="PRO_5002079229" evidence="2">
    <location>
        <begin position="19"/>
        <end position="156"/>
    </location>
</feature>